<name>A0A9Q1QGM3_9CARY</name>
<dbReference type="InterPro" id="IPR036322">
    <property type="entry name" value="WD40_repeat_dom_sf"/>
</dbReference>
<dbReference type="Pfam" id="PF00646">
    <property type="entry name" value="F-box"/>
    <property type="match status" value="1"/>
</dbReference>
<dbReference type="Pfam" id="PF00400">
    <property type="entry name" value="WD40"/>
    <property type="match status" value="4"/>
</dbReference>
<sequence>MEGSSGSSTNEHGGSTTITELDIDSLAHCASYLSLQDISNMAMTCKLFKRAAYSDSIWHPLFREKWPEEMLCQYSPGAQMREAYLARRRAIMQFSFVDPLVANFYTEARPFSHVLLGKDDIIFSQGSLVEILKIENFIKGKDCLVSLRDHNARITCMRLFPVNEAAFTKSEIQRDGSILITSSCDHTVRLWWKGSCLRSFKGHNGPVSALSDKLLGDKGHKLLASGGEDGTVRLWSLSASGKRGQHALSATLHGHEKPVKFVTVAGHKTSLLISIAIDSKIRVWDSTLASASRTSTCVGMASVPGAAVGIKSFEYMLYIAAGSSVHAIDLRTMKKSFTAAVCQPHLYSFEMLPSRSLVCTGGSNRALLWDIRKSQEGPKLDPIAELEGHNGPVTHVHMDPYKMVTGGPDDFYTNVWDVETGTLVNSLNCCDSEELSNVSMGCHAMAVDGCRMVTTRCGDDGLVRFRDFNNASCSVSSYEDEVASKFWKSKTCLDSDSDD</sequence>
<dbReference type="SUPFAM" id="SSF81383">
    <property type="entry name" value="F-box domain"/>
    <property type="match status" value="1"/>
</dbReference>
<keyword evidence="6" id="KW-1185">Reference proteome</keyword>
<dbReference type="OrthoDB" id="727118at2759"/>
<comment type="caution">
    <text evidence="5">The sequence shown here is derived from an EMBL/GenBank/DDBJ whole genome shotgun (WGS) entry which is preliminary data.</text>
</comment>
<dbReference type="InterPro" id="IPR020472">
    <property type="entry name" value="WD40_PAC1"/>
</dbReference>
<dbReference type="InterPro" id="IPR019775">
    <property type="entry name" value="WD40_repeat_CS"/>
</dbReference>
<accession>A0A9Q1QGM3</accession>
<dbReference type="InterPro" id="IPR001810">
    <property type="entry name" value="F-box_dom"/>
</dbReference>
<evidence type="ECO:0000256" key="3">
    <source>
        <dbReference type="PROSITE-ProRule" id="PRU00221"/>
    </source>
</evidence>
<dbReference type="Gene3D" id="2.130.10.10">
    <property type="entry name" value="YVTN repeat-like/Quinoprotein amine dehydrogenase"/>
    <property type="match status" value="2"/>
</dbReference>
<dbReference type="InterPro" id="IPR036047">
    <property type="entry name" value="F-box-like_dom_sf"/>
</dbReference>
<feature type="repeat" description="WD" evidence="3">
    <location>
        <begin position="252"/>
        <end position="294"/>
    </location>
</feature>
<proteinExistence type="predicted"/>
<dbReference type="PANTHER" id="PTHR22847:SF746">
    <property type="entry name" value="OS01G0185400 PROTEIN"/>
    <property type="match status" value="1"/>
</dbReference>
<evidence type="ECO:0000259" key="4">
    <source>
        <dbReference type="Pfam" id="PF00646"/>
    </source>
</evidence>
<evidence type="ECO:0000256" key="2">
    <source>
        <dbReference type="ARBA" id="ARBA00022737"/>
    </source>
</evidence>
<dbReference type="SMART" id="SM00320">
    <property type="entry name" value="WD40"/>
    <property type="match status" value="4"/>
</dbReference>
<dbReference type="PROSITE" id="PS00678">
    <property type="entry name" value="WD_REPEATS_1"/>
    <property type="match status" value="1"/>
</dbReference>
<evidence type="ECO:0000313" key="6">
    <source>
        <dbReference type="Proteomes" id="UP001153076"/>
    </source>
</evidence>
<organism evidence="5 6">
    <name type="scientific">Carnegiea gigantea</name>
    <dbReference type="NCBI Taxonomy" id="171969"/>
    <lineage>
        <taxon>Eukaryota</taxon>
        <taxon>Viridiplantae</taxon>
        <taxon>Streptophyta</taxon>
        <taxon>Embryophyta</taxon>
        <taxon>Tracheophyta</taxon>
        <taxon>Spermatophyta</taxon>
        <taxon>Magnoliopsida</taxon>
        <taxon>eudicotyledons</taxon>
        <taxon>Gunneridae</taxon>
        <taxon>Pentapetalae</taxon>
        <taxon>Caryophyllales</taxon>
        <taxon>Cactineae</taxon>
        <taxon>Cactaceae</taxon>
        <taxon>Cactoideae</taxon>
        <taxon>Echinocereeae</taxon>
        <taxon>Carnegiea</taxon>
    </lineage>
</organism>
<dbReference type="AlphaFoldDB" id="A0A9Q1QGM3"/>
<dbReference type="PRINTS" id="PR00320">
    <property type="entry name" value="GPROTEINBRPT"/>
</dbReference>
<dbReference type="EMBL" id="JAKOGI010000166">
    <property type="protein sequence ID" value="KAJ8441447.1"/>
    <property type="molecule type" value="Genomic_DNA"/>
</dbReference>
<dbReference type="InterPro" id="IPR015943">
    <property type="entry name" value="WD40/YVTN_repeat-like_dom_sf"/>
</dbReference>
<dbReference type="PANTHER" id="PTHR22847">
    <property type="entry name" value="WD40 REPEAT PROTEIN"/>
    <property type="match status" value="1"/>
</dbReference>
<feature type="repeat" description="WD" evidence="3">
    <location>
        <begin position="200"/>
        <end position="238"/>
    </location>
</feature>
<gene>
    <name evidence="5" type="ORF">Cgig2_023633</name>
</gene>
<keyword evidence="2" id="KW-0677">Repeat</keyword>
<keyword evidence="1 3" id="KW-0853">WD repeat</keyword>
<dbReference type="PROSITE" id="PS50082">
    <property type="entry name" value="WD_REPEATS_2"/>
    <property type="match status" value="3"/>
</dbReference>
<dbReference type="Proteomes" id="UP001153076">
    <property type="component" value="Unassembled WGS sequence"/>
</dbReference>
<protein>
    <recommendedName>
        <fullName evidence="4">F-box domain-containing protein</fullName>
    </recommendedName>
</protein>
<dbReference type="SUPFAM" id="SSF50978">
    <property type="entry name" value="WD40 repeat-like"/>
    <property type="match status" value="1"/>
</dbReference>
<reference evidence="5" key="1">
    <citation type="submission" date="2022-04" db="EMBL/GenBank/DDBJ databases">
        <title>Carnegiea gigantea Genome sequencing and assembly v2.</title>
        <authorList>
            <person name="Copetti D."/>
            <person name="Sanderson M.J."/>
            <person name="Burquez A."/>
            <person name="Wojciechowski M.F."/>
        </authorList>
    </citation>
    <scope>NUCLEOTIDE SEQUENCE</scope>
    <source>
        <strain evidence="5">SGP5-SGP5p</strain>
        <tissue evidence="5">Aerial part</tissue>
    </source>
</reference>
<feature type="repeat" description="WD" evidence="3">
    <location>
        <begin position="386"/>
        <end position="426"/>
    </location>
</feature>
<feature type="domain" description="F-box" evidence="4">
    <location>
        <begin position="19"/>
        <end position="59"/>
    </location>
</feature>
<dbReference type="InterPro" id="IPR001680">
    <property type="entry name" value="WD40_rpt"/>
</dbReference>
<evidence type="ECO:0000313" key="5">
    <source>
        <dbReference type="EMBL" id="KAJ8441447.1"/>
    </source>
</evidence>
<evidence type="ECO:0000256" key="1">
    <source>
        <dbReference type="ARBA" id="ARBA00022574"/>
    </source>
</evidence>
<dbReference type="Gene3D" id="1.20.1280.50">
    <property type="match status" value="1"/>
</dbReference>